<proteinExistence type="predicted"/>
<sequence>MLFSGIHLGLAYGARPELHTSLAGKGKEWLVTSARRRTWRFTILLFTKEVLVELR</sequence>
<accession>A0ABQ3UJS9</accession>
<protein>
    <submittedName>
        <fullName evidence="1">Uncharacterized protein</fullName>
    </submittedName>
</protein>
<dbReference type="Proteomes" id="UP000654345">
    <property type="component" value="Unassembled WGS sequence"/>
</dbReference>
<keyword evidence="2" id="KW-1185">Reference proteome</keyword>
<evidence type="ECO:0000313" key="2">
    <source>
        <dbReference type="Proteomes" id="UP000654345"/>
    </source>
</evidence>
<dbReference type="EMBL" id="BNJG01000001">
    <property type="protein sequence ID" value="GHO52987.1"/>
    <property type="molecule type" value="Genomic_DNA"/>
</dbReference>
<reference evidence="1 2" key="1">
    <citation type="journal article" date="2021" name="Int. J. Syst. Evol. Microbiol.">
        <title>Reticulibacter mediterranei gen. nov., sp. nov., within the new family Reticulibacteraceae fam. nov., and Ktedonospora formicarum gen. nov., sp. nov., Ktedonobacter robiniae sp. nov., Dictyobacter formicarum sp. nov. and Dictyobacter arantiisoli sp. nov., belonging to the class Ktedonobacteria.</title>
        <authorList>
            <person name="Yabe S."/>
            <person name="Zheng Y."/>
            <person name="Wang C.M."/>
            <person name="Sakai Y."/>
            <person name="Abe K."/>
            <person name="Yokota A."/>
            <person name="Donadio S."/>
            <person name="Cavaletti L."/>
            <person name="Monciardini P."/>
        </authorList>
    </citation>
    <scope>NUCLEOTIDE SEQUENCE [LARGE SCALE GENOMIC DNA]</scope>
    <source>
        <strain evidence="1 2">SOSP1-30</strain>
    </source>
</reference>
<organism evidence="1 2">
    <name type="scientific">Ktedonobacter robiniae</name>
    <dbReference type="NCBI Taxonomy" id="2778365"/>
    <lineage>
        <taxon>Bacteria</taxon>
        <taxon>Bacillati</taxon>
        <taxon>Chloroflexota</taxon>
        <taxon>Ktedonobacteria</taxon>
        <taxon>Ktedonobacterales</taxon>
        <taxon>Ktedonobacteraceae</taxon>
        <taxon>Ktedonobacter</taxon>
    </lineage>
</organism>
<comment type="caution">
    <text evidence="1">The sequence shown here is derived from an EMBL/GenBank/DDBJ whole genome shotgun (WGS) entry which is preliminary data.</text>
</comment>
<gene>
    <name evidence="1" type="ORF">KSB_14620</name>
</gene>
<evidence type="ECO:0000313" key="1">
    <source>
        <dbReference type="EMBL" id="GHO52987.1"/>
    </source>
</evidence>
<name>A0ABQ3UJS9_9CHLR</name>